<dbReference type="GO" id="GO:0003735">
    <property type="term" value="F:structural constituent of ribosome"/>
    <property type="evidence" value="ECO:0007669"/>
    <property type="project" value="InterPro"/>
</dbReference>
<dbReference type="PANTHER" id="PTHR11721">
    <property type="entry name" value="60S RIBOSOMAL PROTEIN L27A"/>
    <property type="match status" value="1"/>
</dbReference>
<organism evidence="6 7">
    <name type="scientific">Lentinula edodes</name>
    <name type="common">Shiitake mushroom</name>
    <name type="synonym">Lentinus edodes</name>
    <dbReference type="NCBI Taxonomy" id="5353"/>
    <lineage>
        <taxon>Eukaryota</taxon>
        <taxon>Fungi</taxon>
        <taxon>Dikarya</taxon>
        <taxon>Basidiomycota</taxon>
        <taxon>Agaricomycotina</taxon>
        <taxon>Agaricomycetes</taxon>
        <taxon>Agaricomycetidae</taxon>
        <taxon>Agaricales</taxon>
        <taxon>Marasmiineae</taxon>
        <taxon>Omphalotaceae</taxon>
        <taxon>Lentinula</taxon>
    </lineage>
</organism>
<keyword evidence="7" id="KW-1185">Reference proteome</keyword>
<dbReference type="Pfam" id="PF00828">
    <property type="entry name" value="Ribosomal_L27A"/>
    <property type="match status" value="1"/>
</dbReference>
<proteinExistence type="inferred from homology"/>
<protein>
    <submittedName>
        <fullName evidence="6">60S ribosomal protein L27a</fullName>
    </submittedName>
</protein>
<gene>
    <name evidence="6" type="ORF">LENED_005276</name>
</gene>
<dbReference type="GO" id="GO:0022625">
    <property type="term" value="C:cytosolic large ribosomal subunit"/>
    <property type="evidence" value="ECO:0007669"/>
    <property type="project" value="TreeGrafter"/>
</dbReference>
<reference evidence="6 7" key="2">
    <citation type="submission" date="2017-02" db="EMBL/GenBank/DDBJ databases">
        <title>A genome survey and senescence transcriptome analysis in Lentinula edodes.</title>
        <authorList>
            <person name="Sakamoto Y."/>
            <person name="Nakade K."/>
            <person name="Sato S."/>
            <person name="Yoshida Y."/>
            <person name="Miyazaki K."/>
            <person name="Natsume S."/>
            <person name="Konno N."/>
        </authorList>
    </citation>
    <scope>NUCLEOTIDE SEQUENCE [LARGE SCALE GENOMIC DNA]</scope>
    <source>
        <strain evidence="6 7">NBRC 111202</strain>
    </source>
</reference>
<evidence type="ECO:0000259" key="5">
    <source>
        <dbReference type="Pfam" id="PF00828"/>
    </source>
</evidence>
<dbReference type="InterPro" id="IPR021131">
    <property type="entry name" value="Ribosomal_uL15/eL18"/>
</dbReference>
<evidence type="ECO:0000256" key="3">
    <source>
        <dbReference type="ARBA" id="ARBA00023274"/>
    </source>
</evidence>
<evidence type="ECO:0000313" key="6">
    <source>
        <dbReference type="EMBL" id="GAW03544.1"/>
    </source>
</evidence>
<evidence type="ECO:0000256" key="1">
    <source>
        <dbReference type="ARBA" id="ARBA00007320"/>
    </source>
</evidence>
<dbReference type="GO" id="GO:0006412">
    <property type="term" value="P:translation"/>
    <property type="evidence" value="ECO:0007669"/>
    <property type="project" value="InterPro"/>
</dbReference>
<reference evidence="6 7" key="1">
    <citation type="submission" date="2016-08" db="EMBL/GenBank/DDBJ databases">
        <authorList>
            <consortium name="Lentinula edodes genome sequencing consortium"/>
            <person name="Sakamoto Y."/>
            <person name="Nakade K."/>
            <person name="Sato S."/>
            <person name="Yoshida Y."/>
            <person name="Miyazaki K."/>
            <person name="Natsume S."/>
            <person name="Konno N."/>
        </authorList>
    </citation>
    <scope>NUCLEOTIDE SEQUENCE [LARGE SCALE GENOMIC DNA]</scope>
    <source>
        <strain evidence="6 7">NBRC 111202</strain>
    </source>
</reference>
<keyword evidence="3 4" id="KW-0687">Ribonucleoprotein</keyword>
<comment type="caution">
    <text evidence="6">The sequence shown here is derived from an EMBL/GenBank/DDBJ whole genome shotgun (WGS) entry which is preliminary data.</text>
</comment>
<dbReference type="Gene3D" id="3.100.10.10">
    <property type="match status" value="1"/>
</dbReference>
<dbReference type="AlphaFoldDB" id="A0A1Q3E8Z2"/>
<dbReference type="FunFam" id="3.100.10.10:FF:000002">
    <property type="entry name" value="60S ribosomal protein L27a"/>
    <property type="match status" value="1"/>
</dbReference>
<evidence type="ECO:0000313" key="7">
    <source>
        <dbReference type="Proteomes" id="UP000188533"/>
    </source>
</evidence>
<dbReference type="SUPFAM" id="SSF52080">
    <property type="entry name" value="Ribosomal proteins L15p and L18e"/>
    <property type="match status" value="1"/>
</dbReference>
<evidence type="ECO:0000256" key="4">
    <source>
        <dbReference type="RuleBase" id="RU003888"/>
    </source>
</evidence>
<dbReference type="Proteomes" id="UP000188533">
    <property type="component" value="Unassembled WGS sequence"/>
</dbReference>
<feature type="domain" description="Large ribosomal subunit protein uL15/eL18" evidence="5">
    <location>
        <begin position="15"/>
        <end position="87"/>
    </location>
</feature>
<sequence length="90" mass="10249">MRHFHLKRNQYWRPIINIDKLWSLVPAEEKKGLTEESEVVPVIDTLRHGYSKVLGNGELPKLPFIVKARFVSSIAERKIKEAGGVVTLVA</sequence>
<dbReference type="InterPro" id="IPR001196">
    <property type="entry name" value="Ribosomal_uL15_CS"/>
</dbReference>
<dbReference type="PROSITE" id="PS00475">
    <property type="entry name" value="RIBOSOMAL_L15"/>
    <property type="match status" value="1"/>
</dbReference>
<keyword evidence="2 4" id="KW-0689">Ribosomal protein</keyword>
<dbReference type="InterPro" id="IPR036227">
    <property type="entry name" value="Ribosomal_uL15/eL18_sf"/>
</dbReference>
<evidence type="ECO:0000256" key="2">
    <source>
        <dbReference type="ARBA" id="ARBA00022980"/>
    </source>
</evidence>
<accession>A0A1Q3E8Z2</accession>
<name>A0A1Q3E8Z2_LENED</name>
<comment type="similarity">
    <text evidence="1 4">Belongs to the universal ribosomal protein uL15 family.</text>
</comment>
<dbReference type="PANTHER" id="PTHR11721:SF3">
    <property type="entry name" value="LARGE RIBOSOMAL SUBUNIT PROTEIN UL15"/>
    <property type="match status" value="1"/>
</dbReference>
<dbReference type="EMBL" id="BDGU01000149">
    <property type="protein sequence ID" value="GAW03544.1"/>
    <property type="molecule type" value="Genomic_DNA"/>
</dbReference>
<dbReference type="STRING" id="5353.A0A1Q3E8Z2"/>